<reference evidence="1 2" key="1">
    <citation type="submission" date="2013-03" db="EMBL/GenBank/DDBJ databases">
        <title>The Genome Sequence of Enterococcus columbae ATCC_51263 (PacBio/Illumina hybrid assembly).</title>
        <authorList>
            <consortium name="The Broad Institute Genomics Platform"/>
            <consortium name="The Broad Institute Genome Sequencing Center for Infectious Disease"/>
            <person name="Earl A."/>
            <person name="Russ C."/>
            <person name="Gilmore M."/>
            <person name="Surin D."/>
            <person name="Walker B."/>
            <person name="Young S."/>
            <person name="Zeng Q."/>
            <person name="Gargeya S."/>
            <person name="Fitzgerald M."/>
            <person name="Haas B."/>
            <person name="Abouelleil A."/>
            <person name="Allen A.W."/>
            <person name="Alvarado L."/>
            <person name="Arachchi H.M."/>
            <person name="Berlin A.M."/>
            <person name="Chapman S.B."/>
            <person name="Gainer-Dewar J."/>
            <person name="Goldberg J."/>
            <person name="Griggs A."/>
            <person name="Gujja S."/>
            <person name="Hansen M."/>
            <person name="Howarth C."/>
            <person name="Imamovic A."/>
            <person name="Ireland A."/>
            <person name="Larimer J."/>
            <person name="McCowan C."/>
            <person name="Murphy C."/>
            <person name="Pearson M."/>
            <person name="Poon T.W."/>
            <person name="Priest M."/>
            <person name="Roberts A."/>
            <person name="Saif S."/>
            <person name="Shea T."/>
            <person name="Sisk P."/>
            <person name="Sykes S."/>
            <person name="Wortman J."/>
            <person name="Nusbaum C."/>
            <person name="Birren B."/>
        </authorList>
    </citation>
    <scope>NUCLEOTIDE SEQUENCE [LARGE SCALE GENOMIC DNA]</scope>
    <source>
        <strain evidence="1 2">ATCC 51263</strain>
    </source>
</reference>
<dbReference type="RefSeq" id="WP_016183232.1">
    <property type="nucleotide sequence ID" value="NZ_JXKI01000001.1"/>
</dbReference>
<evidence type="ECO:0000313" key="1">
    <source>
        <dbReference type="EMBL" id="EOW80533.1"/>
    </source>
</evidence>
<name>S0KRV8_9ENTE</name>
<dbReference type="AlphaFoldDB" id="S0KRV8"/>
<gene>
    <name evidence="1" type="ORF">I568_01710</name>
</gene>
<dbReference type="Proteomes" id="UP000014113">
    <property type="component" value="Unassembled WGS sequence"/>
</dbReference>
<sequence>MKTSTKIAIGLSTTLVAGVVTSVIVADKIMTKVKKVSNRKKVKRFVDDKLNGNAVLSDMVDRLSDKDIESLVNIGRKIEEGQQQVAAYGASVKKATNGAKTKVSQVVQQLKK</sequence>
<dbReference type="eggNOG" id="ENOG5033F2E">
    <property type="taxonomic scope" value="Bacteria"/>
</dbReference>
<evidence type="ECO:0000313" key="2">
    <source>
        <dbReference type="Proteomes" id="UP000014113"/>
    </source>
</evidence>
<accession>S0KRV8</accession>
<dbReference type="EMBL" id="ASWJ01000008">
    <property type="protein sequence ID" value="EOW80533.1"/>
    <property type="molecule type" value="Genomic_DNA"/>
</dbReference>
<dbReference type="STRING" id="1121865.OMW_01090"/>
<comment type="caution">
    <text evidence="1">The sequence shown here is derived from an EMBL/GenBank/DDBJ whole genome shotgun (WGS) entry which is preliminary data.</text>
</comment>
<dbReference type="PATRIC" id="fig|1121865.3.peg.1059"/>
<protein>
    <submittedName>
        <fullName evidence="1">Uncharacterized protein</fullName>
    </submittedName>
</protein>
<organism evidence="1 2">
    <name type="scientific">Enterococcus columbae DSM 7374 = ATCC 51263</name>
    <dbReference type="NCBI Taxonomy" id="1121865"/>
    <lineage>
        <taxon>Bacteria</taxon>
        <taxon>Bacillati</taxon>
        <taxon>Bacillota</taxon>
        <taxon>Bacilli</taxon>
        <taxon>Lactobacillales</taxon>
        <taxon>Enterococcaceae</taxon>
        <taxon>Enterococcus</taxon>
    </lineage>
</organism>
<keyword evidence="2" id="KW-1185">Reference proteome</keyword>
<dbReference type="OrthoDB" id="2157546at2"/>
<proteinExistence type="predicted"/>